<dbReference type="PANTHER" id="PTHR42910:SF1">
    <property type="entry name" value="MAJOR FACILITATOR SUPERFAMILY (MFS) PROFILE DOMAIN-CONTAINING PROTEIN"/>
    <property type="match status" value="1"/>
</dbReference>
<dbReference type="InterPro" id="IPR020846">
    <property type="entry name" value="MFS_dom"/>
</dbReference>
<comment type="subcellular location">
    <subcellularLocation>
        <location evidence="1">Cell membrane</location>
        <topology evidence="1">Multi-pass membrane protein</topology>
    </subcellularLocation>
</comment>
<dbReference type="SUPFAM" id="SSF103473">
    <property type="entry name" value="MFS general substrate transporter"/>
    <property type="match status" value="1"/>
</dbReference>
<feature type="transmembrane region" description="Helical" evidence="6">
    <location>
        <begin position="102"/>
        <end position="124"/>
    </location>
</feature>
<keyword evidence="3 6" id="KW-0812">Transmembrane</keyword>
<keyword evidence="4 6" id="KW-1133">Transmembrane helix</keyword>
<dbReference type="PROSITE" id="PS50850">
    <property type="entry name" value="MFS"/>
    <property type="match status" value="1"/>
</dbReference>
<organism evidence="8 9">
    <name type="scientific">Faecalispora sporosphaeroides</name>
    <dbReference type="NCBI Taxonomy" id="1549"/>
    <lineage>
        <taxon>Bacteria</taxon>
        <taxon>Bacillati</taxon>
        <taxon>Bacillota</taxon>
        <taxon>Clostridia</taxon>
        <taxon>Eubacteriales</taxon>
        <taxon>Oscillospiraceae</taxon>
        <taxon>Faecalispora</taxon>
    </lineage>
</organism>
<dbReference type="InterPro" id="IPR036259">
    <property type="entry name" value="MFS_trans_sf"/>
</dbReference>
<dbReference type="InterPro" id="IPR011701">
    <property type="entry name" value="MFS"/>
</dbReference>
<keyword evidence="2" id="KW-0813">Transport</keyword>
<dbReference type="Pfam" id="PF07690">
    <property type="entry name" value="MFS_1"/>
    <property type="match status" value="1"/>
</dbReference>
<feature type="transmembrane region" description="Helical" evidence="6">
    <location>
        <begin position="78"/>
        <end position="96"/>
    </location>
</feature>
<protein>
    <submittedName>
        <fullName evidence="8">MFS transporter</fullName>
    </submittedName>
</protein>
<feature type="transmembrane region" description="Helical" evidence="6">
    <location>
        <begin position="136"/>
        <end position="160"/>
    </location>
</feature>
<sequence length="394" mass="43802">MQIKNRKFSKLLLTALTVICAVAIANLYYDQVLLIDISKYFLVSTSTAGLLVTSIQIGYTIGLLLLVPLGDMISRRTLILFGLTFSAIFIFLMTIISSFYLMVVVGFLLGLSTFFAQVIIPFVSSHTPAETRSSRVSHLLTGIFLGVLFGRVFGGFIGQFLGWKAVHQFAAIILLIATFYLYFTLPDDQTVKEKSYKKTMCSLLPLLKQEKVLRETITFGTSAFCVFNIFWVSLSFILGNAPYHYGSAVVGTFGFIGIAGTLAAGFSGKLVDSKNVDVWNILALSIMLVSFLLLGIGWNRIFVLIFVTFILDIGSRMNTTINQGRNYRLNPQNHSRYSSLYMVFYYLGGSLGSLIGAYVYHTFGVMGIVLVGCIIFCAVYTYFLISRIHARRSI</sequence>
<comment type="caution">
    <text evidence="8">The sequence shown here is derived from an EMBL/GenBank/DDBJ whole genome shotgun (WGS) entry which is preliminary data.</text>
</comment>
<feature type="transmembrane region" description="Helical" evidence="6">
    <location>
        <begin position="217"/>
        <end position="239"/>
    </location>
</feature>
<dbReference type="Proteomes" id="UP000754750">
    <property type="component" value="Unassembled WGS sequence"/>
</dbReference>
<proteinExistence type="predicted"/>
<feature type="transmembrane region" description="Helical" evidence="6">
    <location>
        <begin position="340"/>
        <end position="360"/>
    </location>
</feature>
<evidence type="ECO:0000313" key="9">
    <source>
        <dbReference type="Proteomes" id="UP000754750"/>
    </source>
</evidence>
<evidence type="ECO:0000256" key="1">
    <source>
        <dbReference type="ARBA" id="ARBA00004651"/>
    </source>
</evidence>
<dbReference type="GO" id="GO:0022857">
    <property type="term" value="F:transmembrane transporter activity"/>
    <property type="evidence" value="ECO:0007669"/>
    <property type="project" value="InterPro"/>
</dbReference>
<evidence type="ECO:0000256" key="3">
    <source>
        <dbReference type="ARBA" id="ARBA00022692"/>
    </source>
</evidence>
<dbReference type="RefSeq" id="WP_326840922.1">
    <property type="nucleotide sequence ID" value="NZ_SVNY01000008.1"/>
</dbReference>
<feature type="transmembrane region" description="Helical" evidence="6">
    <location>
        <begin position="12"/>
        <end position="29"/>
    </location>
</feature>
<dbReference type="EMBL" id="SVNY01000008">
    <property type="protein sequence ID" value="MBE6834584.1"/>
    <property type="molecule type" value="Genomic_DNA"/>
</dbReference>
<evidence type="ECO:0000256" key="6">
    <source>
        <dbReference type="SAM" id="Phobius"/>
    </source>
</evidence>
<feature type="transmembrane region" description="Helical" evidence="6">
    <location>
        <begin position="245"/>
        <end position="266"/>
    </location>
</feature>
<dbReference type="GO" id="GO:0005886">
    <property type="term" value="C:plasma membrane"/>
    <property type="evidence" value="ECO:0007669"/>
    <property type="project" value="UniProtKB-SubCell"/>
</dbReference>
<accession>A0A928Q3L6</accession>
<evidence type="ECO:0000256" key="5">
    <source>
        <dbReference type="ARBA" id="ARBA00023136"/>
    </source>
</evidence>
<feature type="transmembrane region" description="Helical" evidence="6">
    <location>
        <begin position="366"/>
        <end position="385"/>
    </location>
</feature>
<feature type="domain" description="Major facilitator superfamily (MFS) profile" evidence="7">
    <location>
        <begin position="9"/>
        <end position="389"/>
    </location>
</feature>
<dbReference type="Gene3D" id="1.20.1250.20">
    <property type="entry name" value="MFS general substrate transporter like domains"/>
    <property type="match status" value="1"/>
</dbReference>
<evidence type="ECO:0000256" key="4">
    <source>
        <dbReference type="ARBA" id="ARBA00022989"/>
    </source>
</evidence>
<feature type="transmembrane region" description="Helical" evidence="6">
    <location>
        <begin position="166"/>
        <end position="185"/>
    </location>
</feature>
<keyword evidence="5 6" id="KW-0472">Membrane</keyword>
<feature type="transmembrane region" description="Helical" evidence="6">
    <location>
        <begin position="278"/>
        <end position="295"/>
    </location>
</feature>
<evidence type="ECO:0000259" key="7">
    <source>
        <dbReference type="PROSITE" id="PS50850"/>
    </source>
</evidence>
<gene>
    <name evidence="8" type="ORF">E7512_13585</name>
</gene>
<dbReference type="AlphaFoldDB" id="A0A928Q3L6"/>
<dbReference type="PANTHER" id="PTHR42910">
    <property type="entry name" value="TRANSPORTER SCO4007-RELATED"/>
    <property type="match status" value="1"/>
</dbReference>
<feature type="transmembrane region" description="Helical" evidence="6">
    <location>
        <begin position="41"/>
        <end position="66"/>
    </location>
</feature>
<evidence type="ECO:0000313" key="8">
    <source>
        <dbReference type="EMBL" id="MBE6834584.1"/>
    </source>
</evidence>
<name>A0A928Q3L6_9FIRM</name>
<evidence type="ECO:0000256" key="2">
    <source>
        <dbReference type="ARBA" id="ARBA00022448"/>
    </source>
</evidence>
<dbReference type="CDD" id="cd17324">
    <property type="entry name" value="MFS_NepI_like"/>
    <property type="match status" value="1"/>
</dbReference>
<reference evidence="8" key="1">
    <citation type="submission" date="2019-04" db="EMBL/GenBank/DDBJ databases">
        <title>Evolution of Biomass-Degrading Anaerobic Consortia Revealed by Metagenomics.</title>
        <authorList>
            <person name="Peng X."/>
        </authorList>
    </citation>
    <scope>NUCLEOTIDE SEQUENCE</scope>
    <source>
        <strain evidence="8">SIG551</strain>
    </source>
</reference>
<feature type="transmembrane region" description="Helical" evidence="6">
    <location>
        <begin position="301"/>
        <end position="319"/>
    </location>
</feature>